<name>J1L5V5_9EURY</name>
<dbReference type="PROSITE" id="PS51186">
    <property type="entry name" value="GNAT"/>
    <property type="match status" value="1"/>
</dbReference>
<dbReference type="InterPro" id="IPR000182">
    <property type="entry name" value="GNAT_dom"/>
</dbReference>
<dbReference type="HOGENOM" id="CLU_013985_28_0_2"/>
<accession>J1L5V5</accession>
<dbReference type="Pfam" id="PF13302">
    <property type="entry name" value="Acetyltransf_3"/>
    <property type="match status" value="1"/>
</dbReference>
<keyword evidence="2" id="KW-0808">Transferase</keyword>
<feature type="domain" description="N-acetyltransferase" evidence="1">
    <location>
        <begin position="18"/>
        <end position="168"/>
    </location>
</feature>
<dbReference type="OrthoDB" id="120213at2157"/>
<dbReference type="SUPFAM" id="SSF55729">
    <property type="entry name" value="Acyl-CoA N-acyltransferases (Nat)"/>
    <property type="match status" value="1"/>
</dbReference>
<dbReference type="PANTHER" id="PTHR43441">
    <property type="entry name" value="RIBOSOMAL-PROTEIN-SERINE ACETYLTRANSFERASE"/>
    <property type="match status" value="1"/>
</dbReference>
<dbReference type="AlphaFoldDB" id="J1L5V5"/>
<dbReference type="GO" id="GO:0008999">
    <property type="term" value="F:protein-N-terminal-alanine acetyltransferase activity"/>
    <property type="evidence" value="ECO:0007669"/>
    <property type="project" value="TreeGrafter"/>
</dbReference>
<dbReference type="InterPro" id="IPR016181">
    <property type="entry name" value="Acyl_CoA_acyltransferase"/>
</dbReference>
<dbReference type="STRING" id="28892.Metli_2256"/>
<dbReference type="InterPro" id="IPR051908">
    <property type="entry name" value="Ribosomal_N-acetyltransferase"/>
</dbReference>
<proteinExistence type="predicted"/>
<gene>
    <name evidence="2" type="ORF">Metli_2256</name>
</gene>
<evidence type="ECO:0000313" key="3">
    <source>
        <dbReference type="Proteomes" id="UP000005095"/>
    </source>
</evidence>
<evidence type="ECO:0000259" key="1">
    <source>
        <dbReference type="PROSITE" id="PS51186"/>
    </source>
</evidence>
<protein>
    <submittedName>
        <fullName evidence="2">GCN5-related N-acetyltransferase</fullName>
    </submittedName>
</protein>
<sequence length="170" mass="17416">MAEEIRAGGLSLVPGTAADLTADRTALSVSLGAVVPAEWPPADLADALPVFLAWLTADPASTGWNLWYVVAGGTLVGSCGFLGRPSAEGEVEIGYGVLPAFRGRGYATAAAGALIGWAFAHPEVRRVTAQADPENRPSVRVLEKIGFVPDGAGDEGCVRFVLAGPDAQAT</sequence>
<dbReference type="PANTHER" id="PTHR43441:SF6">
    <property type="entry name" value="N-ACETYLTRANSFERASE DOMAIN-CONTAINING PROTEIN"/>
    <property type="match status" value="1"/>
</dbReference>
<reference evidence="2 3" key="1">
    <citation type="submission" date="2011-08" db="EMBL/GenBank/DDBJ databases">
        <title>The complete genome of Methanofollis liminatans DSM 4140.</title>
        <authorList>
            <consortium name="US DOE Joint Genome Institute (JGI-PGF)"/>
            <person name="Lucas S."/>
            <person name="Han J."/>
            <person name="Lapidus A."/>
            <person name="Bruce D."/>
            <person name="Goodwin L."/>
            <person name="Pitluck S."/>
            <person name="Peters L."/>
            <person name="Kyrpides N."/>
            <person name="Mavromatis K."/>
            <person name="Ivanova N."/>
            <person name="Mikhailova N."/>
            <person name="Lu M."/>
            <person name="Detter J.C."/>
            <person name="Tapia R."/>
            <person name="Han C."/>
            <person name="Land M."/>
            <person name="Hauser L."/>
            <person name="Markowitz V."/>
            <person name="Cheng J.-F."/>
            <person name="Hugenholtz P."/>
            <person name="Woyke T."/>
            <person name="Wu D."/>
            <person name="Spring S."/>
            <person name="Schuler E."/>
            <person name="Brambilla E."/>
            <person name="Klenk H.-P."/>
            <person name="Eisen J.A."/>
        </authorList>
    </citation>
    <scope>NUCLEOTIDE SEQUENCE [LARGE SCALE GENOMIC DNA]</scope>
    <source>
        <strain evidence="2 3">DSM 4140</strain>
    </source>
</reference>
<dbReference type="GO" id="GO:1990189">
    <property type="term" value="F:protein N-terminal-serine acetyltransferase activity"/>
    <property type="evidence" value="ECO:0007669"/>
    <property type="project" value="TreeGrafter"/>
</dbReference>
<organism evidence="2 3">
    <name type="scientific">Methanofollis liminatans DSM 4140</name>
    <dbReference type="NCBI Taxonomy" id="28892"/>
    <lineage>
        <taxon>Archaea</taxon>
        <taxon>Methanobacteriati</taxon>
        <taxon>Methanobacteriota</taxon>
        <taxon>Stenosarchaea group</taxon>
        <taxon>Methanomicrobia</taxon>
        <taxon>Methanomicrobiales</taxon>
        <taxon>Methanomicrobiaceae</taxon>
        <taxon>Methanofollis</taxon>
    </lineage>
</organism>
<dbReference type="CDD" id="cd04301">
    <property type="entry name" value="NAT_SF"/>
    <property type="match status" value="1"/>
</dbReference>
<dbReference type="Proteomes" id="UP000005095">
    <property type="component" value="Chromosome"/>
</dbReference>
<evidence type="ECO:0000313" key="2">
    <source>
        <dbReference type="EMBL" id="EJG08195.1"/>
    </source>
</evidence>
<dbReference type="RefSeq" id="WP_004040504.1">
    <property type="nucleotide sequence ID" value="NZ_CM001555.1"/>
</dbReference>
<keyword evidence="3" id="KW-1185">Reference proteome</keyword>
<dbReference type="EMBL" id="CM001555">
    <property type="protein sequence ID" value="EJG08195.1"/>
    <property type="molecule type" value="Genomic_DNA"/>
</dbReference>
<dbReference type="GO" id="GO:0005737">
    <property type="term" value="C:cytoplasm"/>
    <property type="evidence" value="ECO:0007669"/>
    <property type="project" value="TreeGrafter"/>
</dbReference>
<dbReference type="Gene3D" id="3.40.630.30">
    <property type="match status" value="1"/>
</dbReference>